<dbReference type="EMBL" id="HBHX01000633">
    <property type="protein sequence ID" value="CAE0096470.1"/>
    <property type="molecule type" value="Transcribed_RNA"/>
</dbReference>
<feature type="region of interest" description="Disordered" evidence="1">
    <location>
        <begin position="71"/>
        <end position="143"/>
    </location>
</feature>
<evidence type="ECO:0008006" key="3">
    <source>
        <dbReference type="Google" id="ProtNLM"/>
    </source>
</evidence>
<accession>A0A7S3AEA2</accession>
<sequence length="143" mass="15581">MGKGTPRGGQQPKKEMIDNPLRTSKGNFQFTLVADGIYIEHQWGKNSGHIGLPVESIPKFIEYLQGFEARASGGKKRASPAKKSPAVAATGKGIDKKEKQKEQKEKKEKKEPEKKPTLEDLDADLTSYQAARKGEEAAATDGA</sequence>
<feature type="compositionally biased region" description="Basic and acidic residues" evidence="1">
    <location>
        <begin position="93"/>
        <end position="118"/>
    </location>
</feature>
<protein>
    <recommendedName>
        <fullName evidence="3">Chromatin target of PRMT1 protein C-terminal domain-containing protein</fullName>
    </recommendedName>
</protein>
<name>A0A7S3AEA2_9EUKA</name>
<proteinExistence type="predicted"/>
<dbReference type="AlphaFoldDB" id="A0A7S3AEA2"/>
<evidence type="ECO:0000256" key="1">
    <source>
        <dbReference type="SAM" id="MobiDB-lite"/>
    </source>
</evidence>
<reference evidence="2" key="1">
    <citation type="submission" date="2021-01" db="EMBL/GenBank/DDBJ databases">
        <authorList>
            <person name="Corre E."/>
            <person name="Pelletier E."/>
            <person name="Niang G."/>
            <person name="Scheremetjew M."/>
            <person name="Finn R."/>
            <person name="Kale V."/>
            <person name="Holt S."/>
            <person name="Cochrane G."/>
            <person name="Meng A."/>
            <person name="Brown T."/>
            <person name="Cohen L."/>
        </authorList>
    </citation>
    <scope>NUCLEOTIDE SEQUENCE</scope>
    <source>
        <strain evidence="2">CCMP281</strain>
    </source>
</reference>
<organism evidence="2">
    <name type="scientific">Haptolina ericina</name>
    <dbReference type="NCBI Taxonomy" id="156174"/>
    <lineage>
        <taxon>Eukaryota</taxon>
        <taxon>Haptista</taxon>
        <taxon>Haptophyta</taxon>
        <taxon>Prymnesiophyceae</taxon>
        <taxon>Prymnesiales</taxon>
        <taxon>Prymnesiaceae</taxon>
        <taxon>Haptolina</taxon>
    </lineage>
</organism>
<evidence type="ECO:0000313" key="2">
    <source>
        <dbReference type="EMBL" id="CAE0096470.1"/>
    </source>
</evidence>
<feature type="region of interest" description="Disordered" evidence="1">
    <location>
        <begin position="1"/>
        <end position="23"/>
    </location>
</feature>
<gene>
    <name evidence="2" type="ORF">HERI1096_LOCUS364</name>
</gene>